<evidence type="ECO:0000313" key="2">
    <source>
        <dbReference type="EMBL" id="CAI9973512.1"/>
    </source>
</evidence>
<dbReference type="EMBL" id="CAXDID020000336">
    <property type="protein sequence ID" value="CAL6078712.1"/>
    <property type="molecule type" value="Genomic_DNA"/>
</dbReference>
<dbReference type="AlphaFoldDB" id="A0AA86V2E3"/>
<comment type="caution">
    <text evidence="2">The sequence shown here is derived from an EMBL/GenBank/DDBJ whole genome shotgun (WGS) entry which is preliminary data.</text>
</comment>
<evidence type="ECO:0000256" key="1">
    <source>
        <dbReference type="SAM" id="Coils"/>
    </source>
</evidence>
<keyword evidence="1" id="KW-0175">Coiled coil</keyword>
<reference evidence="2" key="1">
    <citation type="submission" date="2023-06" db="EMBL/GenBank/DDBJ databases">
        <authorList>
            <person name="Kurt Z."/>
        </authorList>
    </citation>
    <scope>NUCLEOTIDE SEQUENCE</scope>
</reference>
<evidence type="ECO:0000313" key="4">
    <source>
        <dbReference type="Proteomes" id="UP001642409"/>
    </source>
</evidence>
<proteinExistence type="predicted"/>
<dbReference type="Proteomes" id="UP001642409">
    <property type="component" value="Unassembled WGS sequence"/>
</dbReference>
<organism evidence="2">
    <name type="scientific">Hexamita inflata</name>
    <dbReference type="NCBI Taxonomy" id="28002"/>
    <lineage>
        <taxon>Eukaryota</taxon>
        <taxon>Metamonada</taxon>
        <taxon>Diplomonadida</taxon>
        <taxon>Hexamitidae</taxon>
        <taxon>Hexamitinae</taxon>
        <taxon>Hexamita</taxon>
    </lineage>
</organism>
<reference evidence="3 4" key="2">
    <citation type="submission" date="2024-07" db="EMBL/GenBank/DDBJ databases">
        <authorList>
            <person name="Akdeniz Z."/>
        </authorList>
    </citation>
    <scope>NUCLEOTIDE SEQUENCE [LARGE SCALE GENOMIC DNA]</scope>
</reference>
<dbReference type="EMBL" id="CATOUU010001124">
    <property type="protein sequence ID" value="CAI9973512.1"/>
    <property type="molecule type" value="Genomic_DNA"/>
</dbReference>
<sequence>MKPNPQIAGIVDPALKNCNILFEAMKIQLNNVLKQSTNDPRIQDLELQVKNLQQQLELSNKKILNEQHKLQMMTESKQTDSLKDQIEKLNGENSQLKNQLKNSLNEGVEGQQQISKLSQNNDLLKAQIERLTTENNQMKNNQSQNEAKECQLRAQVLQITQENTLLRTRLNNQSQTANNNTQQAELKLSTNDNISLHEQNIEQQNNSKSKTSNNVNNNIPQKIYQKPVQQQALTENKISISQTEIKGIAVALKQILSEIGYQVQDSSDQEICLIVKQISNIQKYKLKFWKRVENKCSTSNIYELYQKYQRYTANSLAASQKTQRQTNQNQSSLNQRTEQPTIVLSLTDLNVQKIQSSTQQYDSITNTQLSTEPNIEQFVQAFRQILTEEGQMLENVNDQQVIENVQKIPKYDKKRINFWNRVAKICNIADNMQSQKQFMQQIRLHSQLSENTLPQSHNITNNLQYTINDIKSSKIADESLNKLENKVLIAFRQILKDIGYQVQNATDKEICIQVDRLSFKEKTSIKFWNRVEQMCNNNKKKIQNQYYYYMDQLKTLQESTENDQSIQNTIHTVQQSDFQDLQQKITKAFRQILSDKVKDDANDQQVHQIVEQMSQTDKTKLNFWTRVAEICNVRKQYVQTFYRTYYQQNILRNPIKHKE</sequence>
<evidence type="ECO:0000313" key="3">
    <source>
        <dbReference type="EMBL" id="CAL6078712.1"/>
    </source>
</evidence>
<feature type="coiled-coil region" evidence="1">
    <location>
        <begin position="42"/>
        <end position="187"/>
    </location>
</feature>
<accession>A0AA86V2E3</accession>
<protein>
    <submittedName>
        <fullName evidence="3">Hypothetical_protein</fullName>
    </submittedName>
</protein>
<gene>
    <name evidence="3" type="ORF">HINF_LOCUS59035</name>
    <name evidence="2" type="ORF">HINF_LOCUS61157</name>
</gene>
<name>A0AA86V2E3_9EUKA</name>
<keyword evidence="4" id="KW-1185">Reference proteome</keyword>